<evidence type="ECO:0000313" key="3">
    <source>
        <dbReference type="EMBL" id="GAA1918661.1"/>
    </source>
</evidence>
<dbReference type="SUPFAM" id="SSF51735">
    <property type="entry name" value="NAD(P)-binding Rossmann-fold domains"/>
    <property type="match status" value="1"/>
</dbReference>
<dbReference type="PRINTS" id="PR00081">
    <property type="entry name" value="GDHRDH"/>
</dbReference>
<dbReference type="Pfam" id="PF00106">
    <property type="entry name" value="adh_short"/>
    <property type="match status" value="1"/>
</dbReference>
<keyword evidence="4" id="KW-1185">Reference proteome</keyword>
<gene>
    <name evidence="3" type="ORF">GCM10009737_20150</name>
</gene>
<dbReference type="CDD" id="cd05327">
    <property type="entry name" value="retinol-DH_like_SDR_c_like"/>
    <property type="match status" value="1"/>
</dbReference>
<sequence>MPAFTSEPWTARDIPSLEGKVAVVTGANTGLGRETARELARAGATVELACRDHAKGAEALADIHAGVPGADLRVQELDLASLESVRAAASALRDRYDAIDLLVNNAGVMYVNPRRETADGFEMQMGTNHLGHFALTGLLLDRVLAAPAGRVVNVSSIAHKVRSRIDFDDLQLTRGYDRTAAYGRSKLANLLFTYLLDRKLRDAAAPAIALAAHPGVSPTELIRNSPAIFKLGMKVGGRLLNPPAAGALGSLRAATDPAAAGGDYFGPAGPGETVGLPVWVTSTARSHDPVAQDRLWAASEELTGVTFPV</sequence>
<keyword evidence="1" id="KW-0560">Oxidoreductase</keyword>
<dbReference type="NCBIfam" id="NF004846">
    <property type="entry name" value="PRK06197.1"/>
    <property type="match status" value="1"/>
</dbReference>
<name>A0ABP5ANY8_9ACTN</name>
<dbReference type="RefSeq" id="WP_344006703.1">
    <property type="nucleotide sequence ID" value="NZ_BAAAMY010000004.1"/>
</dbReference>
<proteinExistence type="inferred from homology"/>
<evidence type="ECO:0000256" key="1">
    <source>
        <dbReference type="ARBA" id="ARBA00023002"/>
    </source>
</evidence>
<dbReference type="InterPro" id="IPR036291">
    <property type="entry name" value="NAD(P)-bd_dom_sf"/>
</dbReference>
<dbReference type="PANTHER" id="PTHR43157:SF31">
    <property type="entry name" value="PHOSPHATIDYLINOSITOL-GLYCAN BIOSYNTHESIS CLASS F PROTEIN"/>
    <property type="match status" value="1"/>
</dbReference>
<protein>
    <submittedName>
        <fullName evidence="3">SDR family NAD(P)-dependent oxidoreductase</fullName>
    </submittedName>
</protein>
<evidence type="ECO:0000313" key="4">
    <source>
        <dbReference type="Proteomes" id="UP001501612"/>
    </source>
</evidence>
<organism evidence="3 4">
    <name type="scientific">Nocardioides lentus</name>
    <dbReference type="NCBI Taxonomy" id="338077"/>
    <lineage>
        <taxon>Bacteria</taxon>
        <taxon>Bacillati</taxon>
        <taxon>Actinomycetota</taxon>
        <taxon>Actinomycetes</taxon>
        <taxon>Propionibacteriales</taxon>
        <taxon>Nocardioidaceae</taxon>
        <taxon>Nocardioides</taxon>
    </lineage>
</organism>
<dbReference type="Gene3D" id="3.40.50.720">
    <property type="entry name" value="NAD(P)-binding Rossmann-like Domain"/>
    <property type="match status" value="1"/>
</dbReference>
<comment type="similarity">
    <text evidence="2">Belongs to the short-chain dehydrogenases/reductases (SDR) family.</text>
</comment>
<reference evidence="4" key="1">
    <citation type="journal article" date="2019" name="Int. J. Syst. Evol. Microbiol.">
        <title>The Global Catalogue of Microorganisms (GCM) 10K type strain sequencing project: providing services to taxonomists for standard genome sequencing and annotation.</title>
        <authorList>
            <consortium name="The Broad Institute Genomics Platform"/>
            <consortium name="The Broad Institute Genome Sequencing Center for Infectious Disease"/>
            <person name="Wu L."/>
            <person name="Ma J."/>
        </authorList>
    </citation>
    <scope>NUCLEOTIDE SEQUENCE [LARGE SCALE GENOMIC DNA]</scope>
    <source>
        <strain evidence="4">JCM 14046</strain>
    </source>
</reference>
<accession>A0ABP5ANY8</accession>
<dbReference type="PRINTS" id="PR00080">
    <property type="entry name" value="SDRFAMILY"/>
</dbReference>
<dbReference type="EMBL" id="BAAAMY010000004">
    <property type="protein sequence ID" value="GAA1918661.1"/>
    <property type="molecule type" value="Genomic_DNA"/>
</dbReference>
<comment type="caution">
    <text evidence="3">The sequence shown here is derived from an EMBL/GenBank/DDBJ whole genome shotgun (WGS) entry which is preliminary data.</text>
</comment>
<evidence type="ECO:0000256" key="2">
    <source>
        <dbReference type="RuleBase" id="RU000363"/>
    </source>
</evidence>
<dbReference type="Proteomes" id="UP001501612">
    <property type="component" value="Unassembled WGS sequence"/>
</dbReference>
<dbReference type="InterPro" id="IPR002347">
    <property type="entry name" value="SDR_fam"/>
</dbReference>
<dbReference type="PANTHER" id="PTHR43157">
    <property type="entry name" value="PHOSPHATIDYLINOSITOL-GLYCAN BIOSYNTHESIS CLASS F PROTEIN-RELATED"/>
    <property type="match status" value="1"/>
</dbReference>